<protein>
    <submittedName>
        <fullName evidence="1">Uncharacterized protein</fullName>
    </submittedName>
</protein>
<gene>
    <name evidence="1" type="ORF">DO374_24530</name>
</gene>
<proteinExistence type="predicted"/>
<evidence type="ECO:0000313" key="1">
    <source>
        <dbReference type="EMBL" id="EBO4967611.1"/>
    </source>
</evidence>
<sequence length="106" mass="12249">MNDKEILQTEFLRSMNEKLKAELLDILPADHATTKAVRSSPNGCITTETMDLVIKSLTPSMLRRVKREITAWLDDELSYLDCQWDERYASTQKRRLFSILSGEGRN</sequence>
<organism evidence="1">
    <name type="scientific">Salmonella enterica</name>
    <name type="common">Salmonella choleraesuis</name>
    <dbReference type="NCBI Taxonomy" id="28901"/>
    <lineage>
        <taxon>Bacteria</taxon>
        <taxon>Pseudomonadati</taxon>
        <taxon>Pseudomonadota</taxon>
        <taxon>Gammaproteobacteria</taxon>
        <taxon>Enterobacterales</taxon>
        <taxon>Enterobacteriaceae</taxon>
        <taxon>Salmonella</taxon>
    </lineage>
</organism>
<comment type="caution">
    <text evidence="1">The sequence shown here is derived from an EMBL/GenBank/DDBJ whole genome shotgun (WGS) entry which is preliminary data.</text>
</comment>
<reference evidence="1" key="1">
    <citation type="submission" date="2018-06" db="EMBL/GenBank/DDBJ databases">
        <authorList>
            <consortium name="PulseNet: The National Subtyping Network for Foodborne Disease Surveillance"/>
            <person name="Tarr C.L."/>
            <person name="Trees E."/>
            <person name="Katz L.S."/>
            <person name="Carleton-Romer H.A."/>
            <person name="Stroika S."/>
            <person name="Kucerova Z."/>
            <person name="Roache K.F."/>
            <person name="Sabol A.L."/>
            <person name="Besser J."/>
            <person name="Gerner-Smidt P."/>
        </authorList>
    </citation>
    <scope>NUCLEOTIDE SEQUENCE</scope>
    <source>
        <strain evidence="1">PNUSAS037973</strain>
    </source>
</reference>
<name>A0A5U0QUQ2_SALER</name>
<dbReference type="EMBL" id="AAGIRW010000174">
    <property type="protein sequence ID" value="EBO4967611.1"/>
    <property type="molecule type" value="Genomic_DNA"/>
</dbReference>
<dbReference type="AlphaFoldDB" id="A0A5U0QUQ2"/>
<accession>A0A5U0QUQ2</accession>